<evidence type="ECO:0000313" key="1">
    <source>
        <dbReference type="EMBL" id="PBJ89026.1"/>
    </source>
</evidence>
<proteinExistence type="predicted"/>
<sequence>MAGFSDGIKICRLYFEIFLYYAQIEYNKQGRLKTGLRYRKTDPLRSDKPLWFIVD</sequence>
<evidence type="ECO:0000313" key="6">
    <source>
        <dbReference type="Proteomes" id="UP000283829"/>
    </source>
</evidence>
<evidence type="ECO:0000313" key="5">
    <source>
        <dbReference type="Proteomes" id="UP000260504"/>
    </source>
</evidence>
<dbReference type="Proteomes" id="UP000283829">
    <property type="component" value="Unassembled WGS sequence"/>
</dbReference>
<gene>
    <name evidence="2" type="ORF">CIJ84_11925</name>
    <name evidence="1" type="ORF">CNQ34_01640</name>
    <name evidence="3" type="ORF">COI09_06270</name>
</gene>
<organism evidence="3 6">
    <name type="scientific">Neisseria meningitidis</name>
    <dbReference type="NCBI Taxonomy" id="487"/>
    <lineage>
        <taxon>Bacteria</taxon>
        <taxon>Pseudomonadati</taxon>
        <taxon>Pseudomonadota</taxon>
        <taxon>Betaproteobacteria</taxon>
        <taxon>Neisseriales</taxon>
        <taxon>Neisseriaceae</taxon>
        <taxon>Neisseria</taxon>
    </lineage>
</organism>
<dbReference type="EMBL" id="NVYQ01000184">
    <property type="protein sequence ID" value="RGB13477.1"/>
    <property type="molecule type" value="Genomic_DNA"/>
</dbReference>
<reference evidence="3 6" key="3">
    <citation type="submission" date="2017-09" db="EMBL/GenBank/DDBJ databases">
        <title>Phenotypic and genotypic characterization of Colombian isolates of Neisseria meningitidis recovered from invasive disease.</title>
        <authorList>
            <person name="Duarte C."/>
            <person name="Gabastou J.M."/>
            <person name="Moreno J."/>
        </authorList>
    </citation>
    <scope>NUCLEOTIDE SEQUENCE [LARGE SCALE GENOMIC DNA]</scope>
    <source>
        <strain evidence="3 6">INS-Nm1124</strain>
    </source>
</reference>
<dbReference type="EMBL" id="NWXB01000009">
    <property type="protein sequence ID" value="RQJ66745.1"/>
    <property type="molecule type" value="Genomic_DNA"/>
</dbReference>
<evidence type="ECO:0000313" key="4">
    <source>
        <dbReference type="Proteomes" id="UP000217930"/>
    </source>
</evidence>
<evidence type="ECO:0000313" key="2">
    <source>
        <dbReference type="EMBL" id="RGB13477.1"/>
    </source>
</evidence>
<evidence type="ECO:0000313" key="3">
    <source>
        <dbReference type="EMBL" id="RQJ66745.1"/>
    </source>
</evidence>
<accession>A0A1R1MU81</accession>
<dbReference type="RefSeq" id="WP_014575164.1">
    <property type="nucleotide sequence ID" value="NZ_JBJQQR010000017.1"/>
</dbReference>
<comment type="caution">
    <text evidence="3">The sequence shown here is derived from an EMBL/GenBank/DDBJ whole genome shotgun (WGS) entry which is preliminary data.</text>
</comment>
<dbReference type="AlphaFoldDB" id="A0A1R1MU81"/>
<name>A0A1R1MU81_NEIME</name>
<dbReference type="EMBL" id="NTLY01000001">
    <property type="protein sequence ID" value="PBJ89026.1"/>
    <property type="molecule type" value="Genomic_DNA"/>
</dbReference>
<protein>
    <submittedName>
        <fullName evidence="3">Cold-shock protein</fullName>
    </submittedName>
</protein>
<dbReference type="Proteomes" id="UP000260504">
    <property type="component" value="Unassembled WGS sequence"/>
</dbReference>
<dbReference type="Proteomes" id="UP000217930">
    <property type="component" value="Unassembled WGS sequence"/>
</dbReference>
<reference evidence="1" key="4">
    <citation type="submission" date="2017-09" db="EMBL/GenBank/DDBJ databases">
        <authorList>
            <person name="Kretz C."/>
            <person name="Retchless A."/>
            <person name="Wang X."/>
        </authorList>
    </citation>
    <scope>NUCLEOTIDE SEQUENCE</scope>
    <source>
        <strain evidence="1">M26503</strain>
    </source>
</reference>
<reference evidence="1 4" key="1">
    <citation type="journal article" date="2017" name="Clin. Infect. Dis.">
        <title>Increased Risk for Meningococcal Disease among Men who have Sex with Men in the United States, 2012-2015.</title>
        <authorList>
            <person name="Folaranmi T.A."/>
            <person name="Kretz C.B."/>
            <person name="Kamiya H."/>
            <person name="MacNeil J.R."/>
            <person name="Whaley M.J."/>
            <person name="Blain A."/>
            <person name="Antwi M."/>
            <person name="Dorsinville M."/>
            <person name="Pacilli M."/>
            <person name="Smith S."/>
            <person name="Civen R."/>
            <person name="Ngo V."/>
            <person name="Winter K."/>
            <person name="Harriman K."/>
            <person name="Wang X."/>
            <person name="Bowen V.B."/>
            <person name="Patel M."/>
            <person name="Martin S."/>
            <person name="Misegades L."/>
            <person name="Meyer S.A."/>
        </authorList>
    </citation>
    <scope>NUCLEOTIDE SEQUENCE [LARGE SCALE GENOMIC DNA]</scope>
    <source>
        <strain evidence="1 4">M26503</strain>
    </source>
</reference>
<reference evidence="2 5" key="2">
    <citation type="submission" date="2017-08" db="EMBL/GenBank/DDBJ databases">
        <title>Meningococcal Conjunctivitis and Endemic Carriage at a Military Recruit Training Center.</title>
        <authorList>
            <person name="Bobb A.J."/>
            <person name="Galac M.R."/>
            <person name="Snesrud E."/>
            <person name="Clagett C.D."/>
        </authorList>
    </citation>
    <scope>NUCLEOTIDE SEQUENCE [LARGE SCALE GENOMIC DNA]</scope>
    <source>
        <strain evidence="2 5">MRSN431200</strain>
    </source>
</reference>